<sequence>MQAEDEADHFVSSAESRASWARLIAKIYETDTMVCPKCASPMKIIAVITDPEEVKKILRHLVKTGKSPPGLDPASLN</sequence>
<organism evidence="1">
    <name type="scientific">marine sediment metagenome</name>
    <dbReference type="NCBI Taxonomy" id="412755"/>
    <lineage>
        <taxon>unclassified sequences</taxon>
        <taxon>metagenomes</taxon>
        <taxon>ecological metagenomes</taxon>
    </lineage>
</organism>
<evidence type="ECO:0000313" key="1">
    <source>
        <dbReference type="EMBL" id="GAH20361.1"/>
    </source>
</evidence>
<proteinExistence type="predicted"/>
<dbReference type="AlphaFoldDB" id="X1DHJ6"/>
<comment type="caution">
    <text evidence="1">The sequence shown here is derived from an EMBL/GenBank/DDBJ whole genome shotgun (WGS) entry which is preliminary data.</text>
</comment>
<protein>
    <submittedName>
        <fullName evidence="1">Uncharacterized protein</fullName>
    </submittedName>
</protein>
<name>X1DHJ6_9ZZZZ</name>
<gene>
    <name evidence="1" type="ORF">S03H2_01411</name>
</gene>
<accession>X1DHJ6</accession>
<reference evidence="1" key="1">
    <citation type="journal article" date="2014" name="Front. Microbiol.">
        <title>High frequency of phylogenetically diverse reductive dehalogenase-homologous genes in deep subseafloor sedimentary metagenomes.</title>
        <authorList>
            <person name="Kawai M."/>
            <person name="Futagami T."/>
            <person name="Toyoda A."/>
            <person name="Takaki Y."/>
            <person name="Nishi S."/>
            <person name="Hori S."/>
            <person name="Arai W."/>
            <person name="Tsubouchi T."/>
            <person name="Morono Y."/>
            <person name="Uchiyama I."/>
            <person name="Ito T."/>
            <person name="Fujiyama A."/>
            <person name="Inagaki F."/>
            <person name="Takami H."/>
        </authorList>
    </citation>
    <scope>NUCLEOTIDE SEQUENCE</scope>
    <source>
        <strain evidence="1">Expedition CK06-06</strain>
    </source>
</reference>
<dbReference type="EMBL" id="BARU01000409">
    <property type="protein sequence ID" value="GAH20361.1"/>
    <property type="molecule type" value="Genomic_DNA"/>
</dbReference>